<dbReference type="FunFam" id="3.60.21.10:FF:000020">
    <property type="entry name" value="NT5E isoform 4"/>
    <property type="match status" value="1"/>
</dbReference>
<dbReference type="CDD" id="cd00118">
    <property type="entry name" value="LysM"/>
    <property type="match status" value="1"/>
</dbReference>
<dbReference type="InterPro" id="IPR006179">
    <property type="entry name" value="5_nucleotidase/apyrase"/>
</dbReference>
<dbReference type="PROSITE" id="PS00786">
    <property type="entry name" value="5_NUCLEOTIDASE_2"/>
    <property type="match status" value="1"/>
</dbReference>
<feature type="chain" id="PRO_5018813791" evidence="8">
    <location>
        <begin position="25"/>
        <end position="750"/>
    </location>
</feature>
<evidence type="ECO:0000256" key="5">
    <source>
        <dbReference type="ARBA" id="ARBA00022729"/>
    </source>
</evidence>
<evidence type="ECO:0000313" key="12">
    <source>
        <dbReference type="Proteomes" id="UP000268192"/>
    </source>
</evidence>
<dbReference type="PROSITE" id="PS51782">
    <property type="entry name" value="LYSM"/>
    <property type="match status" value="1"/>
</dbReference>
<evidence type="ECO:0000313" key="11">
    <source>
        <dbReference type="EMBL" id="AZN73197.1"/>
    </source>
</evidence>
<feature type="compositionally biased region" description="Low complexity" evidence="9">
    <location>
        <begin position="542"/>
        <end position="639"/>
    </location>
</feature>
<keyword evidence="4" id="KW-0479">Metal-binding</keyword>
<evidence type="ECO:0000256" key="9">
    <source>
        <dbReference type="SAM" id="MobiDB-lite"/>
    </source>
</evidence>
<dbReference type="RefSeq" id="WP_126011867.1">
    <property type="nucleotide sequence ID" value="NZ_CP032509.1"/>
</dbReference>
<dbReference type="PANTHER" id="PTHR11575">
    <property type="entry name" value="5'-NUCLEOTIDASE-RELATED"/>
    <property type="match status" value="1"/>
</dbReference>
<dbReference type="OrthoDB" id="9803927at2"/>
<evidence type="ECO:0000256" key="3">
    <source>
        <dbReference type="ARBA" id="ARBA00022525"/>
    </source>
</evidence>
<sequence>MSKFFRRAAISVSALALSAGAAHADFTLDILHINDLHSRIEAINSSDATCSAEQAEANECFGGVARLKTKIDERRDALTGEGANVLVLDAGDQFQGSLFYTTYKGEAEAEFMNAIGFDAMAIGNHEFDDGPEALDAFIGLVDVPLLSGNTVAAEGSLLAGKYEPYLIKELGGERIGIVSVLATDTDETSSPGDDISFEDEIEYLTGAVAELEAEGINKIILLSHVGYVRDQEIAAAVDGIDVIVGGHSHTLLSNTEEGAAGAYPTMVANPSGTDVPIVQAYAYSKYLGELRVEFDDEGNVTSASGDPHLLDSSVEPDAEVAARVAELAEPIQDLMLERVSEATTAIDGSRETCRAGECEMGNLVTDAMLWQTADQGVQLVIQNGGGLRASIDEGEITMGDVLGVLPFQNTLATFQLSGAGVVAALENGLSQYEEQAGRFAQVAGMRYTFDATQPAGSRIVSVEVADGNGGFAPIDEAATYLVATNNYMRGGGDGYEMFATEGENAYDYGPGLEQVVADYLAENEPYEPFLEGRIIDANASGEAAPAEETAAPVEEEAVAPAPAEEMTAEPATEAEAPTEEPAPAAEEAMEAETPAPEAPEAAETTAPEAPATEAPAAEAPMTEEAAPSETPADIPAEMPATEEDAAETEPAPAPAPAAPAEEPAEPADTAEEAPAATPAPMAPEATEEAAPAADDAGERTHTVARGDTFWDIAEEYYGDGTLWQVIADANPSQEARDLDIGTELVIPARP</sequence>
<dbReference type="SUPFAM" id="SSF56300">
    <property type="entry name" value="Metallo-dependent phosphatases"/>
    <property type="match status" value="1"/>
</dbReference>
<feature type="domain" description="LysM" evidence="10">
    <location>
        <begin position="699"/>
        <end position="746"/>
    </location>
</feature>
<keyword evidence="6 8" id="KW-0547">Nucleotide-binding</keyword>
<dbReference type="InterPro" id="IPR004843">
    <property type="entry name" value="Calcineurin-like_PHP"/>
</dbReference>
<dbReference type="Pfam" id="PF01476">
    <property type="entry name" value="LysM"/>
    <property type="match status" value="1"/>
</dbReference>
<comment type="similarity">
    <text evidence="2 8">Belongs to the 5'-nucleotidase family.</text>
</comment>
<dbReference type="PRINTS" id="PR01607">
    <property type="entry name" value="APYRASEFAMLY"/>
</dbReference>
<dbReference type="GO" id="GO:0046872">
    <property type="term" value="F:metal ion binding"/>
    <property type="evidence" value="ECO:0007669"/>
    <property type="project" value="UniProtKB-KW"/>
</dbReference>
<dbReference type="SUPFAM" id="SSF54106">
    <property type="entry name" value="LysM domain"/>
    <property type="match status" value="1"/>
</dbReference>
<keyword evidence="3" id="KW-0964">Secreted</keyword>
<evidence type="ECO:0000256" key="2">
    <source>
        <dbReference type="ARBA" id="ARBA00006654"/>
    </source>
</evidence>
<feature type="region of interest" description="Disordered" evidence="9">
    <location>
        <begin position="541"/>
        <end position="706"/>
    </location>
</feature>
<dbReference type="Pfam" id="PF00149">
    <property type="entry name" value="Metallophos"/>
    <property type="match status" value="1"/>
</dbReference>
<keyword evidence="12" id="KW-1185">Reference proteome</keyword>
<dbReference type="Gene3D" id="3.10.350.10">
    <property type="entry name" value="LysM domain"/>
    <property type="match status" value="1"/>
</dbReference>
<dbReference type="InterPro" id="IPR029052">
    <property type="entry name" value="Metallo-depent_PP-like"/>
</dbReference>
<gene>
    <name evidence="11" type="ORF">D5400_19580</name>
</gene>
<dbReference type="Proteomes" id="UP000268192">
    <property type="component" value="Chromosome"/>
</dbReference>
<dbReference type="FunFam" id="3.90.780.10:FF:000004">
    <property type="entry name" value="UDP-sugar hydrolase, putative"/>
    <property type="match status" value="1"/>
</dbReference>
<dbReference type="CDD" id="cd07409">
    <property type="entry name" value="MPP_CD73_N"/>
    <property type="match status" value="1"/>
</dbReference>
<dbReference type="GO" id="GO:0016788">
    <property type="term" value="F:hydrolase activity, acting on ester bonds"/>
    <property type="evidence" value="ECO:0007669"/>
    <property type="project" value="InterPro"/>
</dbReference>
<evidence type="ECO:0000256" key="6">
    <source>
        <dbReference type="ARBA" id="ARBA00022741"/>
    </source>
</evidence>
<proteinExistence type="inferred from homology"/>
<dbReference type="PROSITE" id="PS00785">
    <property type="entry name" value="5_NUCLEOTIDASE_1"/>
    <property type="match status" value="1"/>
</dbReference>
<evidence type="ECO:0000256" key="8">
    <source>
        <dbReference type="RuleBase" id="RU362119"/>
    </source>
</evidence>
<evidence type="ECO:0000256" key="4">
    <source>
        <dbReference type="ARBA" id="ARBA00022723"/>
    </source>
</evidence>
<dbReference type="SUPFAM" id="SSF55816">
    <property type="entry name" value="5'-nucleotidase (syn. UDP-sugar hydrolase), C-terminal domain"/>
    <property type="match status" value="1"/>
</dbReference>
<feature type="compositionally biased region" description="Low complexity" evidence="9">
    <location>
        <begin position="672"/>
        <end position="694"/>
    </location>
</feature>
<organism evidence="11 12">
    <name type="scientific">Georhizobium profundi</name>
    <dbReference type="NCBI Taxonomy" id="2341112"/>
    <lineage>
        <taxon>Bacteria</taxon>
        <taxon>Pseudomonadati</taxon>
        <taxon>Pseudomonadota</taxon>
        <taxon>Alphaproteobacteria</taxon>
        <taxon>Hyphomicrobiales</taxon>
        <taxon>Rhizobiaceae</taxon>
        <taxon>Georhizobium</taxon>
    </lineage>
</organism>
<comment type="subcellular location">
    <subcellularLocation>
        <location evidence="1">Secreted</location>
    </subcellularLocation>
</comment>
<dbReference type="InterPro" id="IPR036779">
    <property type="entry name" value="LysM_dom_sf"/>
</dbReference>
<dbReference type="SMART" id="SM00257">
    <property type="entry name" value="LysM"/>
    <property type="match status" value="1"/>
</dbReference>
<dbReference type="Gene3D" id="3.60.21.10">
    <property type="match status" value="1"/>
</dbReference>
<feature type="signal peptide" evidence="8">
    <location>
        <begin position="1"/>
        <end position="24"/>
    </location>
</feature>
<keyword evidence="7 8" id="KW-0378">Hydrolase</keyword>
<dbReference type="InterPro" id="IPR006146">
    <property type="entry name" value="5'-Nucleotdase_CS"/>
</dbReference>
<feature type="compositionally biased region" description="Acidic residues" evidence="9">
    <location>
        <begin position="662"/>
        <end position="671"/>
    </location>
</feature>
<dbReference type="GO" id="GO:0005576">
    <property type="term" value="C:extracellular region"/>
    <property type="evidence" value="ECO:0007669"/>
    <property type="project" value="UniProtKB-SubCell"/>
</dbReference>
<reference evidence="11 12" key="1">
    <citation type="submission" date="2018-09" db="EMBL/GenBank/DDBJ databases">
        <title>Marinorhizobium profundi gen. nov., sp. nov., isolated from a deep-sea sediment sample from the New Britain Trench and proposal of Marinorhizobiaceae fam. nov. in the order Rhizobiales of the class Alphaproteobacteria.</title>
        <authorList>
            <person name="Cao J."/>
        </authorList>
    </citation>
    <scope>NUCLEOTIDE SEQUENCE [LARGE SCALE GENOMIC DNA]</scope>
    <source>
        <strain evidence="11 12">WS11</strain>
    </source>
</reference>
<dbReference type="EMBL" id="CP032509">
    <property type="protein sequence ID" value="AZN73197.1"/>
    <property type="molecule type" value="Genomic_DNA"/>
</dbReference>
<dbReference type="Pfam" id="PF02872">
    <property type="entry name" value="5_nucleotid_C"/>
    <property type="match status" value="1"/>
</dbReference>
<dbReference type="PANTHER" id="PTHR11575:SF24">
    <property type="entry name" value="5'-NUCLEOTIDASE"/>
    <property type="match status" value="1"/>
</dbReference>
<name>A0A3S9B8F3_9HYPH</name>
<protein>
    <submittedName>
        <fullName evidence="11">LysM peptidoglycan-binding domain-containing protein</fullName>
    </submittedName>
</protein>
<accession>A0A3S9B8F3</accession>
<dbReference type="KEGG" id="abaw:D5400_19580"/>
<evidence type="ECO:0000256" key="7">
    <source>
        <dbReference type="ARBA" id="ARBA00022801"/>
    </source>
</evidence>
<keyword evidence="5 8" id="KW-0732">Signal</keyword>
<evidence type="ECO:0000256" key="1">
    <source>
        <dbReference type="ARBA" id="ARBA00004613"/>
    </source>
</evidence>
<dbReference type="AlphaFoldDB" id="A0A3S9B8F3"/>
<evidence type="ECO:0000259" key="10">
    <source>
        <dbReference type="PROSITE" id="PS51782"/>
    </source>
</evidence>
<dbReference type="InterPro" id="IPR008334">
    <property type="entry name" value="5'-Nucleotdase_C"/>
</dbReference>
<dbReference type="InterPro" id="IPR018392">
    <property type="entry name" value="LysM"/>
</dbReference>
<dbReference type="GO" id="GO:0009166">
    <property type="term" value="P:nucleotide catabolic process"/>
    <property type="evidence" value="ECO:0007669"/>
    <property type="project" value="InterPro"/>
</dbReference>
<dbReference type="Gene3D" id="3.90.780.10">
    <property type="entry name" value="5'-Nucleotidase, C-terminal domain"/>
    <property type="match status" value="1"/>
</dbReference>
<dbReference type="InterPro" id="IPR036907">
    <property type="entry name" value="5'-Nucleotdase_C_sf"/>
</dbReference>
<dbReference type="GO" id="GO:0000166">
    <property type="term" value="F:nucleotide binding"/>
    <property type="evidence" value="ECO:0007669"/>
    <property type="project" value="UniProtKB-KW"/>
</dbReference>